<name>A0A370Q8G4_9FLAO</name>
<dbReference type="InterPro" id="IPR045057">
    <property type="entry name" value="Gcn5-rel_NAT"/>
</dbReference>
<evidence type="ECO:0000313" key="2">
    <source>
        <dbReference type="EMBL" id="RDK84662.1"/>
    </source>
</evidence>
<dbReference type="Pfam" id="PF14542">
    <property type="entry name" value="Acetyltransf_CG"/>
    <property type="match status" value="1"/>
</dbReference>
<evidence type="ECO:0000313" key="3">
    <source>
        <dbReference type="Proteomes" id="UP000255317"/>
    </source>
</evidence>
<accession>A0A370Q8G4</accession>
<dbReference type="Proteomes" id="UP000255317">
    <property type="component" value="Unassembled WGS sequence"/>
</dbReference>
<proteinExistence type="predicted"/>
<dbReference type="Gene3D" id="3.40.630.30">
    <property type="match status" value="1"/>
</dbReference>
<dbReference type="OrthoDB" id="1120671at2"/>
<dbReference type="EMBL" id="QRAO01000004">
    <property type="protein sequence ID" value="RDK84662.1"/>
    <property type="molecule type" value="Genomic_DNA"/>
</dbReference>
<keyword evidence="3" id="KW-1185">Reference proteome</keyword>
<feature type="domain" description="N-acetyltransferase" evidence="1">
    <location>
        <begin position="6"/>
        <end position="91"/>
    </location>
</feature>
<dbReference type="InterPro" id="IPR016181">
    <property type="entry name" value="Acyl_CoA_acyltransferase"/>
</dbReference>
<sequence length="103" mass="11981">MDISISENQEKKRFETQVENKWAFIEYIRTQEKMYLTHTEVPTSLEGNGIGSTLVKHALKHIEKESLKLVPLCPFVAGYIKRHPEYKELLAEGYTIKEEDPTN</sequence>
<comment type="caution">
    <text evidence="2">The sequence shown here is derived from an EMBL/GenBank/DDBJ whole genome shotgun (WGS) entry which is preliminary data.</text>
</comment>
<dbReference type="InterPro" id="IPR031165">
    <property type="entry name" value="GNAT_YJDJ"/>
</dbReference>
<reference evidence="2 3" key="1">
    <citation type="submission" date="2018-07" db="EMBL/GenBank/DDBJ databases">
        <title>Genomic Encyclopedia of Type Strains, Phase IV (KMG-IV): sequencing the most valuable type-strain genomes for metagenomic binning, comparative biology and taxonomic classification.</title>
        <authorList>
            <person name="Goeker M."/>
        </authorList>
    </citation>
    <scope>NUCLEOTIDE SEQUENCE [LARGE SCALE GENOMIC DNA]</scope>
    <source>
        <strain evidence="2 3">DSM 101478</strain>
    </source>
</reference>
<dbReference type="PANTHER" id="PTHR31435:SF10">
    <property type="entry name" value="BSR4717 PROTEIN"/>
    <property type="match status" value="1"/>
</dbReference>
<gene>
    <name evidence="2" type="ORF">C8D94_10434</name>
</gene>
<evidence type="ECO:0000259" key="1">
    <source>
        <dbReference type="PROSITE" id="PS51729"/>
    </source>
</evidence>
<organism evidence="2 3">
    <name type="scientific">Marinirhabdus gelatinilytica</name>
    <dbReference type="NCBI Taxonomy" id="1703343"/>
    <lineage>
        <taxon>Bacteria</taxon>
        <taxon>Pseudomonadati</taxon>
        <taxon>Bacteroidota</taxon>
        <taxon>Flavobacteriia</taxon>
        <taxon>Flavobacteriales</taxon>
        <taxon>Flavobacteriaceae</taxon>
    </lineage>
</organism>
<dbReference type="PANTHER" id="PTHR31435">
    <property type="entry name" value="PROTEIN NATD1"/>
    <property type="match status" value="1"/>
</dbReference>
<dbReference type="AlphaFoldDB" id="A0A370Q8G4"/>
<protein>
    <recommendedName>
        <fullName evidence="1">N-acetyltransferase domain-containing protein</fullName>
    </recommendedName>
</protein>
<dbReference type="SUPFAM" id="SSF55729">
    <property type="entry name" value="Acyl-CoA N-acyltransferases (Nat)"/>
    <property type="match status" value="1"/>
</dbReference>
<dbReference type="PROSITE" id="PS51729">
    <property type="entry name" value="GNAT_YJDJ"/>
    <property type="match status" value="1"/>
</dbReference>
<dbReference type="RefSeq" id="WP_115124087.1">
    <property type="nucleotide sequence ID" value="NZ_QRAO01000004.1"/>
</dbReference>